<evidence type="ECO:0000313" key="2">
    <source>
        <dbReference type="Proteomes" id="UP000184368"/>
    </source>
</evidence>
<dbReference type="Proteomes" id="UP000184368">
    <property type="component" value="Unassembled WGS sequence"/>
</dbReference>
<reference evidence="1 2" key="1">
    <citation type="submission" date="2016-11" db="EMBL/GenBank/DDBJ databases">
        <authorList>
            <person name="Jaros S."/>
            <person name="Januszkiewicz K."/>
            <person name="Wedrychowicz H."/>
        </authorList>
    </citation>
    <scope>NUCLEOTIDE SEQUENCE [LARGE SCALE GENOMIC DNA]</scope>
    <source>
        <strain evidence="1 2">DSM 26897</strain>
    </source>
</reference>
<dbReference type="STRING" id="1302690.BUE76_10635"/>
<dbReference type="EMBL" id="FQUO01000015">
    <property type="protein sequence ID" value="SHF97683.1"/>
    <property type="molecule type" value="Genomic_DNA"/>
</dbReference>
<dbReference type="OrthoDB" id="1408849at2"/>
<gene>
    <name evidence="1" type="ORF">SAMN05444008_11565</name>
</gene>
<sequence length="324" mass="36444">MAIAVAAVVTQFGAYYINNPDNMKRLRNMLYLPADTATYFQERPGDDTVYRGVLATLNRIVQPFQKAFTPIGTITFEPNQFPLFKIKVDMSETPDDLEATYLGFLASQPEADRAQWLFIRWLIEVHVMAKIQQDLELNEYFKGVYAAPTPNTAGAAGTAMDGIRKVIRGYNTAGRLNLKNGPQVLGAIPTDPVECVTYLEKFADGIPSVFRSKLDAIFVAPEVAIRYKRGKREKYNLNYAQTNDLQSLEDYPKIKVVGLESHAGSGLVWTSLPENRIRATKKAVLGNTMKVESAKRVVDLLTDWWESLNFEVPEFVFTNDQDLV</sequence>
<dbReference type="AlphaFoldDB" id="A0A1M5G1T6"/>
<evidence type="ECO:0000313" key="1">
    <source>
        <dbReference type="EMBL" id="SHF97683.1"/>
    </source>
</evidence>
<accession>A0A1M5G1T6</accession>
<proteinExistence type="predicted"/>
<protein>
    <submittedName>
        <fullName evidence="1">Uncharacterized protein</fullName>
    </submittedName>
</protein>
<keyword evidence="2" id="KW-1185">Reference proteome</keyword>
<dbReference type="RefSeq" id="WP_073045991.1">
    <property type="nucleotide sequence ID" value="NZ_FQUO01000015.1"/>
</dbReference>
<name>A0A1M5G1T6_9BACT</name>
<organism evidence="1 2">
    <name type="scientific">Cnuella takakiae</name>
    <dbReference type="NCBI Taxonomy" id="1302690"/>
    <lineage>
        <taxon>Bacteria</taxon>
        <taxon>Pseudomonadati</taxon>
        <taxon>Bacteroidota</taxon>
        <taxon>Chitinophagia</taxon>
        <taxon>Chitinophagales</taxon>
        <taxon>Chitinophagaceae</taxon>
        <taxon>Cnuella</taxon>
    </lineage>
</organism>